<name>A0A0K2FHS1_9CAUD</name>
<reference evidence="1" key="1">
    <citation type="submission" date="2015-09" db="EMBL/GenBank/DDBJ databases">
        <authorList>
            <person name="Zhao X."/>
        </authorList>
    </citation>
    <scope>NUCLEOTIDE SEQUENCE [LARGE SCALE GENOMIC DNA]</scope>
</reference>
<evidence type="ECO:0000313" key="1">
    <source>
        <dbReference type="EMBL" id="ALA45405.1"/>
    </source>
</evidence>
<dbReference type="GeneID" id="26798948"/>
<sequence>MTTTLFKVPTVQTEVLKEGGPQTLEAMLATLPDNMQVQINDAADELIAQIPALPMAGVGRHAVLQRVRNMAIEFTLFGYKLGFDHGTYEAVDGRNS</sequence>
<protein>
    <submittedName>
        <fullName evidence="1">Uncharacterized protein</fullName>
    </submittedName>
</protein>
<dbReference type="EMBL" id="KT321316">
    <property type="protein sequence ID" value="ALA45405.1"/>
    <property type="molecule type" value="Genomic_DNA"/>
</dbReference>
<organism evidence="1 2">
    <name type="scientific">Achromobacter phage phiAxp-2</name>
    <dbReference type="NCBI Taxonomy" id="1664246"/>
    <lineage>
        <taxon>Viruses</taxon>
        <taxon>Duplodnaviria</taxon>
        <taxon>Heunggongvirae</taxon>
        <taxon>Uroviricota</taxon>
        <taxon>Caudoviricetes</taxon>
        <taxon>Casjensviridae</taxon>
        <taxon>Fengtaivirus</taxon>
        <taxon>Fengtaivirus Axp2</taxon>
    </lineage>
</organism>
<dbReference type="RefSeq" id="YP_009226483.1">
    <property type="nucleotide sequence ID" value="NC_029106.1"/>
</dbReference>
<dbReference type="Proteomes" id="UP000201646">
    <property type="component" value="Segment"/>
</dbReference>
<dbReference type="KEGG" id="vg:26798948"/>
<gene>
    <name evidence="1" type="ORF">ADP64_000065</name>
</gene>
<accession>A0A0K2FHS1</accession>
<evidence type="ECO:0000313" key="2">
    <source>
        <dbReference type="Proteomes" id="UP000201646"/>
    </source>
</evidence>
<proteinExistence type="predicted"/>
<keyword evidence="2" id="KW-1185">Reference proteome</keyword>